<reference evidence="1 2" key="1">
    <citation type="journal article" date="2018" name="PLoS Pathog.">
        <title>Evolution of structural diversity of trichothecenes, a family of toxins produced by plant pathogenic and entomopathogenic fungi.</title>
        <authorList>
            <person name="Proctor R.H."/>
            <person name="McCormick S.P."/>
            <person name="Kim H.S."/>
            <person name="Cardoza R.E."/>
            <person name="Stanley A.M."/>
            <person name="Lindo L."/>
            <person name="Kelly A."/>
            <person name="Brown D.W."/>
            <person name="Lee T."/>
            <person name="Vaughan M.M."/>
            <person name="Alexander N.J."/>
            <person name="Busman M."/>
            <person name="Gutierrez S."/>
        </authorList>
    </citation>
    <scope>NUCLEOTIDE SEQUENCE [LARGE SCALE GENOMIC DNA]</scope>
    <source>
        <strain evidence="1 2">NRRL 3299</strain>
    </source>
</reference>
<accession>A0A395RRL8</accession>
<proteinExistence type="predicted"/>
<comment type="caution">
    <text evidence="1">The sequence shown here is derived from an EMBL/GenBank/DDBJ whole genome shotgun (WGS) entry which is preliminary data.</text>
</comment>
<keyword evidence="2" id="KW-1185">Reference proteome</keyword>
<gene>
    <name evidence="1" type="ORF">FSPOR_9100</name>
</gene>
<name>A0A395RRL8_FUSSP</name>
<protein>
    <submittedName>
        <fullName evidence="1">Heterokaryon incompatibility protein het-6</fullName>
    </submittedName>
</protein>
<evidence type="ECO:0000313" key="1">
    <source>
        <dbReference type="EMBL" id="RGP62713.1"/>
    </source>
</evidence>
<dbReference type="EMBL" id="PXOF01000143">
    <property type="protein sequence ID" value="RGP62713.1"/>
    <property type="molecule type" value="Genomic_DNA"/>
</dbReference>
<organism evidence="1 2">
    <name type="scientific">Fusarium sporotrichioides</name>
    <dbReference type="NCBI Taxonomy" id="5514"/>
    <lineage>
        <taxon>Eukaryota</taxon>
        <taxon>Fungi</taxon>
        <taxon>Dikarya</taxon>
        <taxon>Ascomycota</taxon>
        <taxon>Pezizomycotina</taxon>
        <taxon>Sordariomycetes</taxon>
        <taxon>Hypocreomycetidae</taxon>
        <taxon>Hypocreales</taxon>
        <taxon>Nectriaceae</taxon>
        <taxon>Fusarium</taxon>
    </lineage>
</organism>
<evidence type="ECO:0000313" key="2">
    <source>
        <dbReference type="Proteomes" id="UP000266152"/>
    </source>
</evidence>
<dbReference type="STRING" id="5514.A0A395RRL8"/>
<sequence>MSIDNHAGGGSLLTVALGEPNVLEVAGVLYDELCRDCVPLPRIGLAQPDAEYIGTVVDVFNTLADIHLFHDNVSLDNMLTFGSIQDYFFQEVHGVPFMNDWRKALRRWVIGASED</sequence>
<dbReference type="Proteomes" id="UP000266152">
    <property type="component" value="Unassembled WGS sequence"/>
</dbReference>
<dbReference type="AlphaFoldDB" id="A0A395RRL8"/>